<protein>
    <submittedName>
        <fullName evidence="2">Uncharacterized protein</fullName>
    </submittedName>
</protein>
<dbReference type="SUPFAM" id="SSF47923">
    <property type="entry name" value="Ypt/Rab-GAP domain of gyp1p"/>
    <property type="match status" value="2"/>
</dbReference>
<feature type="compositionally biased region" description="Gly residues" evidence="1">
    <location>
        <begin position="1"/>
        <end position="14"/>
    </location>
</feature>
<dbReference type="Gene3D" id="1.10.8.1310">
    <property type="match status" value="2"/>
</dbReference>
<organism evidence="2 3">
    <name type="scientific">Chrysemys picta bellii</name>
    <name type="common">Western painted turtle</name>
    <name type="synonym">Emys bellii</name>
    <dbReference type="NCBI Taxonomy" id="8478"/>
    <lineage>
        <taxon>Eukaryota</taxon>
        <taxon>Metazoa</taxon>
        <taxon>Chordata</taxon>
        <taxon>Craniata</taxon>
        <taxon>Vertebrata</taxon>
        <taxon>Euteleostomi</taxon>
        <taxon>Archelosauria</taxon>
        <taxon>Testudinata</taxon>
        <taxon>Testudines</taxon>
        <taxon>Cryptodira</taxon>
        <taxon>Durocryptodira</taxon>
        <taxon>Testudinoidea</taxon>
        <taxon>Emydidae</taxon>
        <taxon>Chrysemys</taxon>
    </lineage>
</organism>
<reference evidence="2" key="1">
    <citation type="submission" date="2025-08" db="UniProtKB">
        <authorList>
            <consortium name="Ensembl"/>
        </authorList>
    </citation>
    <scope>IDENTIFICATION</scope>
</reference>
<dbReference type="FunFam" id="1.10.472.80:FF:000024">
    <property type="entry name" value="TBC1 domain family member 20"/>
    <property type="match status" value="1"/>
</dbReference>
<evidence type="ECO:0000313" key="3">
    <source>
        <dbReference type="Proteomes" id="UP000694380"/>
    </source>
</evidence>
<evidence type="ECO:0000256" key="1">
    <source>
        <dbReference type="SAM" id="MobiDB-lite"/>
    </source>
</evidence>
<dbReference type="AlphaFoldDB" id="A0A8C3I1C7"/>
<dbReference type="PANTHER" id="PTHR20913:SF11">
    <property type="entry name" value="RAB-GAP TBC DOMAIN-CONTAINING PROTEIN"/>
    <property type="match status" value="1"/>
</dbReference>
<dbReference type="GO" id="GO:0005096">
    <property type="term" value="F:GTPase activator activity"/>
    <property type="evidence" value="ECO:0007669"/>
    <property type="project" value="InterPro"/>
</dbReference>
<proteinExistence type="predicted"/>
<dbReference type="Ensembl" id="ENSCPBT00000031349.1">
    <property type="protein sequence ID" value="ENSCPBP00000026607.1"/>
    <property type="gene ID" value="ENSCPBG00000018897.1"/>
</dbReference>
<sequence>MSGGGGPRQRGGGSAERPPPGRRREELLGSKRKQKLLLIHQALTSDPVAVETLRGAAVSEGGLLTDEIRRKVWPKLLSVNVYNLPPKPGMRAEQRQVLQEQLIDLILHILRAHPELHYYQGYHDIAVTLLLVAGERMGSALLEKLSTHHLRDFMDPTMDSTKHILNYLMPILQRESLRLHDFMLRAEVGTIFALSWLITWYGHVLTSFPHILRLYDFFLASHPLMPVYFAAVIVVHREEEVLACDCDMPSVHQLLSQIPQNLPYESLISRALRLFQRHPHAELAKQAALQHHKSISIGSFTAFQLATSHQRPDAVLRRQRQQDSAHAEATALLPTAGHSPLVKAAVWGISATLGAAALAVTQTALEWAPEFLLQLF</sequence>
<dbReference type="SMART" id="SM00164">
    <property type="entry name" value="TBC"/>
    <property type="match status" value="1"/>
</dbReference>
<dbReference type="GO" id="GO:0006888">
    <property type="term" value="P:endoplasmic reticulum to Golgi vesicle-mediated transport"/>
    <property type="evidence" value="ECO:0007669"/>
    <property type="project" value="TreeGrafter"/>
</dbReference>
<name>A0A8C3I1C7_CHRPI</name>
<dbReference type="GO" id="GO:0005789">
    <property type="term" value="C:endoplasmic reticulum membrane"/>
    <property type="evidence" value="ECO:0007669"/>
    <property type="project" value="TreeGrafter"/>
</dbReference>
<dbReference type="InterPro" id="IPR035969">
    <property type="entry name" value="Rab-GAP_TBC_sf"/>
</dbReference>
<dbReference type="Gene3D" id="1.10.472.80">
    <property type="entry name" value="Ypt/Rab-GAP domain of gyp1p, domain 3"/>
    <property type="match status" value="1"/>
</dbReference>
<dbReference type="GeneTree" id="ENSGT00390000014944"/>
<dbReference type="PROSITE" id="PS50086">
    <property type="entry name" value="TBC_RABGAP"/>
    <property type="match status" value="1"/>
</dbReference>
<feature type="region of interest" description="Disordered" evidence="1">
    <location>
        <begin position="1"/>
        <end position="24"/>
    </location>
</feature>
<dbReference type="Pfam" id="PF00566">
    <property type="entry name" value="RabGAP-TBC"/>
    <property type="match status" value="1"/>
</dbReference>
<keyword evidence="3" id="KW-1185">Reference proteome</keyword>
<accession>A0A8C3I1C7</accession>
<gene>
    <name evidence="2" type="primary">LOC101939809</name>
</gene>
<dbReference type="PANTHER" id="PTHR20913">
    <property type="entry name" value="TBC1 DOMAIN FAMILY MEMBER 20/GTPASE"/>
    <property type="match status" value="1"/>
</dbReference>
<reference evidence="2" key="2">
    <citation type="submission" date="2025-09" db="UniProtKB">
        <authorList>
            <consortium name="Ensembl"/>
        </authorList>
    </citation>
    <scope>IDENTIFICATION</scope>
</reference>
<dbReference type="InterPro" id="IPR045913">
    <property type="entry name" value="TBC20/Gyp8-like"/>
</dbReference>
<dbReference type="Proteomes" id="UP000694380">
    <property type="component" value="Unplaced"/>
</dbReference>
<dbReference type="InterPro" id="IPR000195">
    <property type="entry name" value="Rab-GAP-TBC_dom"/>
</dbReference>
<evidence type="ECO:0000313" key="2">
    <source>
        <dbReference type="Ensembl" id="ENSCPBP00000026607.1"/>
    </source>
</evidence>